<protein>
    <submittedName>
        <fullName evidence="1">Uncharacterized protein</fullName>
    </submittedName>
</protein>
<dbReference type="EMBL" id="MK072384">
    <property type="protein sequence ID" value="AYV82812.1"/>
    <property type="molecule type" value="Genomic_DNA"/>
</dbReference>
<accession>A0A3G5A703</accession>
<name>A0A3G5A703_9VIRU</name>
<reference evidence="1" key="1">
    <citation type="submission" date="2018-10" db="EMBL/GenBank/DDBJ databases">
        <title>Hidden diversity of soil giant viruses.</title>
        <authorList>
            <person name="Schulz F."/>
            <person name="Alteio L."/>
            <person name="Goudeau D."/>
            <person name="Ryan E.M."/>
            <person name="Malmstrom R.R."/>
            <person name="Blanchard J."/>
            <person name="Woyke T."/>
        </authorList>
    </citation>
    <scope>NUCLEOTIDE SEQUENCE</scope>
    <source>
        <strain evidence="1">HYV1</strain>
    </source>
</reference>
<gene>
    <name evidence="1" type="ORF">Hyperionvirus2_180</name>
</gene>
<evidence type="ECO:0000313" key="1">
    <source>
        <dbReference type="EMBL" id="AYV82812.1"/>
    </source>
</evidence>
<proteinExistence type="predicted"/>
<sequence length="120" mass="13436">MATLPDDLDKKIAVLTLLTNQGHAHLELAKIYLDLNNKEKAVHHAGIAYSLGEYAALDIMKNLIGINATDCWEIFASYEATIFKKNQIITKLEKEKEELKKSSSCKSCVPSDEMTGIYFD</sequence>
<organism evidence="1">
    <name type="scientific">Hyperionvirus sp</name>
    <dbReference type="NCBI Taxonomy" id="2487770"/>
    <lineage>
        <taxon>Viruses</taxon>
        <taxon>Varidnaviria</taxon>
        <taxon>Bamfordvirae</taxon>
        <taxon>Nucleocytoviricota</taxon>
        <taxon>Megaviricetes</taxon>
        <taxon>Imitervirales</taxon>
        <taxon>Mimiviridae</taxon>
        <taxon>Klosneuvirinae</taxon>
    </lineage>
</organism>